<evidence type="ECO:0000313" key="2">
    <source>
        <dbReference type="EMBL" id="TCC28878.1"/>
    </source>
</evidence>
<dbReference type="GO" id="GO:0003917">
    <property type="term" value="F:DNA topoisomerase type I (single strand cut, ATP-independent) activity"/>
    <property type="evidence" value="ECO:0007669"/>
    <property type="project" value="InterPro"/>
</dbReference>
<dbReference type="InterPro" id="IPR013500">
    <property type="entry name" value="TopoI_cat_euk"/>
</dbReference>
<dbReference type="Pfam" id="PF01028">
    <property type="entry name" value="Topoisom_I"/>
    <property type="match status" value="1"/>
</dbReference>
<dbReference type="AlphaFoldDB" id="A0A4R0IDL1"/>
<reference evidence="2 3" key="1">
    <citation type="submission" date="2019-02" db="EMBL/GenBank/DDBJ databases">
        <title>Kribbella capetownensis sp. nov. and Kribbella speibonae sp. nov., isolated from soil.</title>
        <authorList>
            <person name="Curtis S.M."/>
            <person name="Norton I."/>
            <person name="Everest G.J."/>
            <person name="Meyers P.R."/>
        </authorList>
    </citation>
    <scope>NUCLEOTIDE SEQUENCE [LARGE SCALE GENOMIC DNA]</scope>
    <source>
        <strain evidence="2 3">YM55</strain>
    </source>
</reference>
<sequence>MLRDDVRVSHGKLVFDFRAKGGRHKLPQLLVYRDGDDYHEIDAAMINERFRELVGEDFTVKDLRTWTATVHAAVDLAEAEPPTTKQSLNAAVKEMLDEVSDHLGNTPAVARASYVDPRVVEQYEHGHTIAGTVDRVGDDLADEKTRASLERSVNKVLDQGARE</sequence>
<dbReference type="SUPFAM" id="SSF56349">
    <property type="entry name" value="DNA breaking-rejoining enzymes"/>
    <property type="match status" value="1"/>
</dbReference>
<dbReference type="RefSeq" id="WP_131500307.1">
    <property type="nucleotide sequence ID" value="NZ_SJKC01000010.1"/>
</dbReference>
<evidence type="ECO:0000313" key="3">
    <source>
        <dbReference type="Proteomes" id="UP000294225"/>
    </source>
</evidence>
<dbReference type="Gene3D" id="1.10.132.120">
    <property type="match status" value="1"/>
</dbReference>
<name>A0A4R0IDL1_9ACTN</name>
<dbReference type="InterPro" id="IPR011010">
    <property type="entry name" value="DNA_brk_join_enz"/>
</dbReference>
<protein>
    <recommendedName>
        <fullName evidence="1">DNA topoisomerase I catalytic core eukaryotic-type domain-containing protein</fullName>
    </recommendedName>
</protein>
<feature type="domain" description="DNA topoisomerase I catalytic core eukaryotic-type" evidence="1">
    <location>
        <begin position="38"/>
        <end position="123"/>
    </location>
</feature>
<dbReference type="EMBL" id="SJKC01000010">
    <property type="protein sequence ID" value="TCC28878.1"/>
    <property type="molecule type" value="Genomic_DNA"/>
</dbReference>
<gene>
    <name evidence="2" type="ORF">E0H92_42575</name>
</gene>
<dbReference type="Proteomes" id="UP000294225">
    <property type="component" value="Unassembled WGS sequence"/>
</dbReference>
<evidence type="ECO:0000259" key="1">
    <source>
        <dbReference type="Pfam" id="PF01028"/>
    </source>
</evidence>
<organism evidence="2 3">
    <name type="scientific">Kribbella speibonae</name>
    <dbReference type="NCBI Taxonomy" id="1572660"/>
    <lineage>
        <taxon>Bacteria</taxon>
        <taxon>Bacillati</taxon>
        <taxon>Actinomycetota</taxon>
        <taxon>Actinomycetes</taxon>
        <taxon>Propionibacteriales</taxon>
        <taxon>Kribbellaceae</taxon>
        <taxon>Kribbella</taxon>
    </lineage>
</organism>
<proteinExistence type="predicted"/>
<comment type="caution">
    <text evidence="2">The sequence shown here is derived from an EMBL/GenBank/DDBJ whole genome shotgun (WGS) entry which is preliminary data.</text>
</comment>
<dbReference type="GO" id="GO:0006265">
    <property type="term" value="P:DNA topological change"/>
    <property type="evidence" value="ECO:0007669"/>
    <property type="project" value="InterPro"/>
</dbReference>
<dbReference type="GO" id="GO:0003677">
    <property type="term" value="F:DNA binding"/>
    <property type="evidence" value="ECO:0007669"/>
    <property type="project" value="InterPro"/>
</dbReference>
<accession>A0A4R0IDL1</accession>